<dbReference type="AlphaFoldDB" id="A0A0B1P8P8"/>
<dbReference type="PANTHER" id="PTHR28058">
    <property type="entry name" value="37S RIBOSOMAL PROTEIN MRP51, MITOCHONDRIAL"/>
    <property type="match status" value="1"/>
</dbReference>
<evidence type="ECO:0000313" key="3">
    <source>
        <dbReference type="Proteomes" id="UP000030854"/>
    </source>
</evidence>
<comment type="caution">
    <text evidence="2">The sequence shown here is derived from an EMBL/GenBank/DDBJ whole genome shotgun (WGS) entry which is preliminary data.</text>
</comment>
<sequence length="500" mass="55935">MSSQSLSPGGALLRRSKAFSIPKPIPRPVDTRITNQSVSKTSTSSFPSHLSITTPLSSLKEGDWGLKRPLPVRTTTKSSYPSVRIEAIDTVEKITSFRSSGDHAITLQKWQELDLPFTQNKQYPSDVRPSRISVFEDEVDNIEKRSDDNNKDNYRWKFKGPWFGGLSEGEFSVYMKTQVQARKREFQDYLRNECARAKTSETRNNYISESVDGEIPKFEASDITDKEYALFVKKLRSQRVQLYRLIRSFLDLPPAIFADVYDPTLTLHSLFGQNNNEKNNSQDTQKSSGTAPPKTHPSAGLYYGRTSNFMFNHPEFGPQVVKPPVKARVILPKNVFGSQSHTALIGISGFIMGIPPNIDSTFVFKKGFKDNGQFAYSKFPGLHSLDQSEETGCKSWIQCLHAELNAEGNVHVKWELGDPEAVAVRTDTVHELQPKPVPSSSTTVFWNKSVGNKKSTPTRISDARQYGLDSMLNSSAKTPPTSRETVNELVSLLNEGLGPS</sequence>
<dbReference type="STRING" id="52586.A0A0B1P8P8"/>
<dbReference type="Pfam" id="PF11709">
    <property type="entry name" value="Mit_ribos_Mrp51"/>
    <property type="match status" value="1"/>
</dbReference>
<dbReference type="HOGENOM" id="CLU_024465_0_0_1"/>
<feature type="compositionally biased region" description="Low complexity" evidence="1">
    <location>
        <begin position="34"/>
        <end position="47"/>
    </location>
</feature>
<reference evidence="2 3" key="1">
    <citation type="journal article" date="2014" name="BMC Genomics">
        <title>Adaptive genomic structural variation in the grape powdery mildew pathogen, Erysiphe necator.</title>
        <authorList>
            <person name="Jones L."/>
            <person name="Riaz S."/>
            <person name="Morales-Cruz A."/>
            <person name="Amrine K.C."/>
            <person name="McGuire B."/>
            <person name="Gubler W.D."/>
            <person name="Walker M.A."/>
            <person name="Cantu D."/>
        </authorList>
    </citation>
    <scope>NUCLEOTIDE SEQUENCE [LARGE SCALE GENOMIC DNA]</scope>
    <source>
        <strain evidence="3">c</strain>
    </source>
</reference>
<gene>
    <name evidence="2" type="ORF">EV44_g6150</name>
</gene>
<feature type="compositionally biased region" description="Polar residues" evidence="1">
    <location>
        <begin position="272"/>
        <end position="290"/>
    </location>
</feature>
<dbReference type="OMA" id="ELHMPMS"/>
<dbReference type="GO" id="GO:0005763">
    <property type="term" value="C:mitochondrial small ribosomal subunit"/>
    <property type="evidence" value="ECO:0007669"/>
    <property type="project" value="TreeGrafter"/>
</dbReference>
<dbReference type="Proteomes" id="UP000030854">
    <property type="component" value="Unassembled WGS sequence"/>
</dbReference>
<dbReference type="GO" id="GO:0003735">
    <property type="term" value="F:structural constituent of ribosome"/>
    <property type="evidence" value="ECO:0007669"/>
    <property type="project" value="TreeGrafter"/>
</dbReference>
<dbReference type="InterPro" id="IPR016712">
    <property type="entry name" value="Rbsml_bS1m-like"/>
</dbReference>
<protein>
    <submittedName>
        <fullName evidence="2">Uncharacterized protein</fullName>
    </submittedName>
</protein>
<keyword evidence="3" id="KW-1185">Reference proteome</keyword>
<evidence type="ECO:0000313" key="2">
    <source>
        <dbReference type="EMBL" id="KHJ35082.1"/>
    </source>
</evidence>
<accession>A0A0B1P8P8</accession>
<dbReference type="PANTHER" id="PTHR28058:SF1">
    <property type="entry name" value="SMALL RIBOSOMAL SUBUNIT PROTEIN BS1M"/>
    <property type="match status" value="1"/>
</dbReference>
<proteinExistence type="predicted"/>
<evidence type="ECO:0000256" key="1">
    <source>
        <dbReference type="SAM" id="MobiDB-lite"/>
    </source>
</evidence>
<dbReference type="EMBL" id="JNVN01000539">
    <property type="protein sequence ID" value="KHJ35082.1"/>
    <property type="molecule type" value="Genomic_DNA"/>
</dbReference>
<dbReference type="GO" id="GO:0070124">
    <property type="term" value="P:mitochondrial translational initiation"/>
    <property type="evidence" value="ECO:0007669"/>
    <property type="project" value="TreeGrafter"/>
</dbReference>
<feature type="region of interest" description="Disordered" evidence="1">
    <location>
        <begin position="23"/>
        <end position="47"/>
    </location>
</feature>
<feature type="region of interest" description="Disordered" evidence="1">
    <location>
        <begin position="272"/>
        <end position="297"/>
    </location>
</feature>
<name>A0A0B1P8P8_UNCNE</name>
<organism evidence="2 3">
    <name type="scientific">Uncinula necator</name>
    <name type="common">Grape powdery mildew</name>
    <dbReference type="NCBI Taxonomy" id="52586"/>
    <lineage>
        <taxon>Eukaryota</taxon>
        <taxon>Fungi</taxon>
        <taxon>Dikarya</taxon>
        <taxon>Ascomycota</taxon>
        <taxon>Pezizomycotina</taxon>
        <taxon>Leotiomycetes</taxon>
        <taxon>Erysiphales</taxon>
        <taxon>Erysiphaceae</taxon>
        <taxon>Erysiphe</taxon>
    </lineage>
</organism>